<dbReference type="Pfam" id="PF18050">
    <property type="entry name" value="Cyclophil_like2"/>
    <property type="match status" value="1"/>
</dbReference>
<dbReference type="SUPFAM" id="SSF50891">
    <property type="entry name" value="Cyclophilin-like"/>
    <property type="match status" value="1"/>
</dbReference>
<proteinExistence type="predicted"/>
<sequence length="116" mass="12658">MMKVSIGSTVFKATLNNNPSVTALKELLAKGPLTIDMNDYGNMEKVGPIGTNIVRSDKPTTTGPGDIILYEGKYLVIYYDKNSWNFTPIGKINDASQDQLKKVLGKGNVNVTFSLD</sequence>
<keyword evidence="3" id="KW-1185">Reference proteome</keyword>
<name>A0ABR2HMG0_9EUKA</name>
<evidence type="ECO:0000313" key="3">
    <source>
        <dbReference type="Proteomes" id="UP001470230"/>
    </source>
</evidence>
<gene>
    <name evidence="2" type="ORF">M9Y10_018750</name>
</gene>
<feature type="domain" description="Cyclophilin-like" evidence="1">
    <location>
        <begin position="5"/>
        <end position="114"/>
    </location>
</feature>
<organism evidence="2 3">
    <name type="scientific">Tritrichomonas musculus</name>
    <dbReference type="NCBI Taxonomy" id="1915356"/>
    <lineage>
        <taxon>Eukaryota</taxon>
        <taxon>Metamonada</taxon>
        <taxon>Parabasalia</taxon>
        <taxon>Tritrichomonadida</taxon>
        <taxon>Tritrichomonadidae</taxon>
        <taxon>Tritrichomonas</taxon>
    </lineage>
</organism>
<dbReference type="Proteomes" id="UP001470230">
    <property type="component" value="Unassembled WGS sequence"/>
</dbReference>
<accession>A0ABR2HMG0</accession>
<protein>
    <recommendedName>
        <fullName evidence="1">Cyclophilin-like domain-containing protein</fullName>
    </recommendedName>
</protein>
<evidence type="ECO:0000313" key="2">
    <source>
        <dbReference type="EMBL" id="KAK8849352.1"/>
    </source>
</evidence>
<reference evidence="2 3" key="1">
    <citation type="submission" date="2024-04" db="EMBL/GenBank/DDBJ databases">
        <title>Tritrichomonas musculus Genome.</title>
        <authorList>
            <person name="Alves-Ferreira E."/>
            <person name="Grigg M."/>
            <person name="Lorenzi H."/>
            <person name="Galac M."/>
        </authorList>
    </citation>
    <scope>NUCLEOTIDE SEQUENCE [LARGE SCALE GENOMIC DNA]</scope>
    <source>
        <strain evidence="2 3">EAF2021</strain>
    </source>
</reference>
<evidence type="ECO:0000259" key="1">
    <source>
        <dbReference type="Pfam" id="PF18050"/>
    </source>
</evidence>
<dbReference type="InterPro" id="IPR041183">
    <property type="entry name" value="Cyclophilin-like"/>
</dbReference>
<dbReference type="EMBL" id="JAPFFF010000026">
    <property type="protein sequence ID" value="KAK8849352.1"/>
    <property type="molecule type" value="Genomic_DNA"/>
</dbReference>
<dbReference type="Gene3D" id="2.40.100.20">
    <property type="match status" value="1"/>
</dbReference>
<comment type="caution">
    <text evidence="2">The sequence shown here is derived from an EMBL/GenBank/DDBJ whole genome shotgun (WGS) entry which is preliminary data.</text>
</comment>
<dbReference type="InterPro" id="IPR029000">
    <property type="entry name" value="Cyclophilin-like_dom_sf"/>
</dbReference>